<dbReference type="SUPFAM" id="SSF56784">
    <property type="entry name" value="HAD-like"/>
    <property type="match status" value="1"/>
</dbReference>
<dbReference type="SFLD" id="SFLDS00003">
    <property type="entry name" value="Haloacid_Dehalogenase"/>
    <property type="match status" value="1"/>
</dbReference>
<dbReference type="CDD" id="cd01427">
    <property type="entry name" value="HAD_like"/>
    <property type="match status" value="1"/>
</dbReference>
<accession>A0A4Q9KGY8</accession>
<keyword evidence="1" id="KW-0378">Hydrolase</keyword>
<dbReference type="PANTHER" id="PTHR43434:SF1">
    <property type="entry name" value="PHOSPHOGLYCOLATE PHOSPHATASE"/>
    <property type="match status" value="1"/>
</dbReference>
<organism evidence="1 2">
    <name type="scientific">Propioniciclava sinopodophylli</name>
    <dbReference type="NCBI Taxonomy" id="1837344"/>
    <lineage>
        <taxon>Bacteria</taxon>
        <taxon>Bacillati</taxon>
        <taxon>Actinomycetota</taxon>
        <taxon>Actinomycetes</taxon>
        <taxon>Propionibacteriales</taxon>
        <taxon>Propionibacteriaceae</taxon>
        <taxon>Propioniciclava</taxon>
    </lineage>
</organism>
<dbReference type="EMBL" id="SDMQ01000001">
    <property type="protein sequence ID" value="TBT88610.1"/>
    <property type="molecule type" value="Genomic_DNA"/>
</dbReference>
<dbReference type="GO" id="GO:0006281">
    <property type="term" value="P:DNA repair"/>
    <property type="evidence" value="ECO:0007669"/>
    <property type="project" value="TreeGrafter"/>
</dbReference>
<dbReference type="RefSeq" id="WP_131166740.1">
    <property type="nucleotide sequence ID" value="NZ_SDMQ01000001.1"/>
</dbReference>
<dbReference type="InterPro" id="IPR023214">
    <property type="entry name" value="HAD_sf"/>
</dbReference>
<gene>
    <name evidence="1" type="ORF">ET989_01270</name>
</gene>
<name>A0A4Q9KGY8_9ACTN</name>
<dbReference type="AlphaFoldDB" id="A0A4Q9KGY8"/>
<dbReference type="InterPro" id="IPR050155">
    <property type="entry name" value="HAD-like_hydrolase_sf"/>
</dbReference>
<reference evidence="1 2" key="1">
    <citation type="submission" date="2019-01" db="EMBL/GenBank/DDBJ databases">
        <title>Lactibacter flavus gen. nov., sp. nov., a novel bacterium of the family Propionibacteriaceae isolated from raw milk and dairy products.</title>
        <authorList>
            <person name="Huptas C."/>
            <person name="Wenning M."/>
            <person name="Breitenwieser F."/>
            <person name="Doll E."/>
            <person name="Von Neubeck M."/>
            <person name="Busse H.-J."/>
            <person name="Scherer S."/>
        </authorList>
    </citation>
    <scope>NUCLEOTIDE SEQUENCE [LARGE SCALE GENOMIC DNA]</scope>
    <source>
        <strain evidence="1 2">KCTC 33808</strain>
    </source>
</reference>
<evidence type="ECO:0000313" key="2">
    <source>
        <dbReference type="Proteomes" id="UP000292373"/>
    </source>
</evidence>
<evidence type="ECO:0000313" key="1">
    <source>
        <dbReference type="EMBL" id="TBT88610.1"/>
    </source>
</evidence>
<comment type="caution">
    <text evidence="1">The sequence shown here is derived from an EMBL/GenBank/DDBJ whole genome shotgun (WGS) entry which is preliminary data.</text>
</comment>
<dbReference type="Gene3D" id="3.40.50.1000">
    <property type="entry name" value="HAD superfamily/HAD-like"/>
    <property type="match status" value="2"/>
</dbReference>
<proteinExistence type="predicted"/>
<dbReference type="Gene3D" id="1.10.150.520">
    <property type="match status" value="1"/>
</dbReference>
<dbReference type="Pfam" id="PF00702">
    <property type="entry name" value="Hydrolase"/>
    <property type="match status" value="1"/>
</dbReference>
<dbReference type="Proteomes" id="UP000292373">
    <property type="component" value="Unassembled WGS sequence"/>
</dbReference>
<dbReference type="GO" id="GO:0008967">
    <property type="term" value="F:phosphoglycolate phosphatase activity"/>
    <property type="evidence" value="ECO:0007669"/>
    <property type="project" value="TreeGrafter"/>
</dbReference>
<dbReference type="SFLD" id="SFLDG01129">
    <property type="entry name" value="C1.5:_HAD__Beta-PGM__Phosphata"/>
    <property type="match status" value="1"/>
</dbReference>
<sequence length="290" mass="32931">MTRDLKRVLVTDLDNTLWDWFSAWNASFSAMLEALEEDSGVPRSVLESEIRILHQKYATTEYSNLLSEVPSLLDAAGGVEPWRAFPRAVEALRRERRERTRPYQGVLESLSALKSAGISVIAYTESLAYWTMWRIKRTGLDGIIDVLYSAPDHDLPKGKSFERMRSQPEEAYALERTEHQHVPRGILKPNAQVLLTILDSAGFKPQEAVYIGDSLMKDVAMAQEAHVTDVHALYGEVQQHPGYDLLRRVTHWTDEDVERERRYVGVARPITATHTCRSEFAEVLPILGLA</sequence>
<dbReference type="InterPro" id="IPR036412">
    <property type="entry name" value="HAD-like_sf"/>
</dbReference>
<dbReference type="PANTHER" id="PTHR43434">
    <property type="entry name" value="PHOSPHOGLYCOLATE PHOSPHATASE"/>
    <property type="match status" value="1"/>
</dbReference>
<dbReference type="OrthoDB" id="9810501at2"/>
<protein>
    <submittedName>
        <fullName evidence="1">HAD family hydrolase</fullName>
    </submittedName>
</protein>
<keyword evidence="2" id="KW-1185">Reference proteome</keyword>